<dbReference type="PANTHER" id="PTHR11085:SF10">
    <property type="entry name" value="NAD-DEPENDENT PROTEIN DEACYLASE SIRTUIN-5, MITOCHONDRIAL-RELATED"/>
    <property type="match status" value="1"/>
</dbReference>
<dbReference type="EMBL" id="CP144914">
    <property type="protein sequence ID" value="WWD81049.1"/>
    <property type="molecule type" value="Genomic_DNA"/>
</dbReference>
<dbReference type="InterPro" id="IPR026591">
    <property type="entry name" value="Sirtuin_cat_small_dom_sf"/>
</dbReference>
<feature type="binding site" evidence="4">
    <location>
        <position position="233"/>
    </location>
    <ligand>
        <name>Zn(2+)</name>
        <dbReference type="ChEBI" id="CHEBI:29105"/>
    </ligand>
</feature>
<dbReference type="PROSITE" id="PS50305">
    <property type="entry name" value="SIRTUIN"/>
    <property type="match status" value="1"/>
</dbReference>
<name>A0AAJ8LX83_9BACI</name>
<reference evidence="6 7" key="1">
    <citation type="submission" date="2024-01" db="EMBL/GenBank/DDBJ databases">
        <title>Complete Genome Sequence of Alkalicoccus halolimnae BZ-SZ-XJ29T, a Moderately Halophilic Bacterium Isolated from a Salt Lake.</title>
        <authorList>
            <person name="Zhao B."/>
        </authorList>
    </citation>
    <scope>NUCLEOTIDE SEQUENCE [LARGE SCALE GENOMIC DNA]</scope>
    <source>
        <strain evidence="6 7">BZ-SZ-XJ29</strain>
    </source>
</reference>
<keyword evidence="3" id="KW-0520">NAD</keyword>
<feature type="binding site" evidence="4">
    <location>
        <position position="251"/>
    </location>
    <ligand>
        <name>Zn(2+)</name>
        <dbReference type="ChEBI" id="CHEBI:29105"/>
    </ligand>
</feature>
<dbReference type="Gene3D" id="3.30.1600.10">
    <property type="entry name" value="SIR2/SIRT2 'Small Domain"/>
    <property type="match status" value="1"/>
</dbReference>
<dbReference type="SUPFAM" id="SSF52467">
    <property type="entry name" value="DHS-like NAD/FAD-binding domain"/>
    <property type="match status" value="1"/>
</dbReference>
<dbReference type="AlphaFoldDB" id="A0AAJ8LX83"/>
<dbReference type="GO" id="GO:0070403">
    <property type="term" value="F:NAD+ binding"/>
    <property type="evidence" value="ECO:0007669"/>
    <property type="project" value="InterPro"/>
</dbReference>
<evidence type="ECO:0000256" key="1">
    <source>
        <dbReference type="ARBA" id="ARBA00012928"/>
    </source>
</evidence>
<keyword evidence="2 6" id="KW-0808">Transferase</keyword>
<evidence type="ECO:0000256" key="4">
    <source>
        <dbReference type="PROSITE-ProRule" id="PRU00236"/>
    </source>
</evidence>
<dbReference type="Gene3D" id="3.40.50.1220">
    <property type="entry name" value="TPP-binding domain"/>
    <property type="match status" value="1"/>
</dbReference>
<feature type="binding site" evidence="4">
    <location>
        <position position="253"/>
    </location>
    <ligand>
        <name>Zn(2+)</name>
        <dbReference type="ChEBI" id="CHEBI:29105"/>
    </ligand>
</feature>
<feature type="binding site" evidence="4">
    <location>
        <position position="236"/>
    </location>
    <ligand>
        <name>Zn(2+)</name>
        <dbReference type="ChEBI" id="CHEBI:29105"/>
    </ligand>
</feature>
<dbReference type="PANTHER" id="PTHR11085">
    <property type="entry name" value="NAD-DEPENDENT PROTEIN DEACYLASE SIRTUIN-5, MITOCHONDRIAL-RELATED"/>
    <property type="match status" value="1"/>
</dbReference>
<dbReference type="InterPro" id="IPR026590">
    <property type="entry name" value="Ssirtuin_cat_dom"/>
</dbReference>
<keyword evidence="4" id="KW-0479">Metal-binding</keyword>
<dbReference type="InterPro" id="IPR003000">
    <property type="entry name" value="Sirtuin"/>
</dbReference>
<gene>
    <name evidence="6" type="ORF">FTX54_005660</name>
</gene>
<dbReference type="Pfam" id="PF02146">
    <property type="entry name" value="SIR2"/>
    <property type="match status" value="1"/>
</dbReference>
<feature type="domain" description="Deacetylase sirtuin-type" evidence="5">
    <location>
        <begin position="104"/>
        <end position="349"/>
    </location>
</feature>
<dbReference type="InterPro" id="IPR029035">
    <property type="entry name" value="DHS-like_NAD/FAD-binding_dom"/>
</dbReference>
<dbReference type="GO" id="GO:0046872">
    <property type="term" value="F:metal ion binding"/>
    <property type="evidence" value="ECO:0007669"/>
    <property type="project" value="UniProtKB-KW"/>
</dbReference>
<accession>A0AAJ8LX83</accession>
<dbReference type="Proteomes" id="UP000321816">
    <property type="component" value="Chromosome"/>
</dbReference>
<evidence type="ECO:0000313" key="6">
    <source>
        <dbReference type="EMBL" id="WWD81049.1"/>
    </source>
</evidence>
<evidence type="ECO:0000259" key="5">
    <source>
        <dbReference type="PROSITE" id="PS50305"/>
    </source>
</evidence>
<protein>
    <recommendedName>
        <fullName evidence="1">protein acetyllysine N-acetyltransferase</fullName>
        <ecNumber evidence="1">2.3.1.286</ecNumber>
    </recommendedName>
</protein>
<sequence length="349" mass="39241">MAKEEWKTILSIGMENGTIDLKAKKTLDGKFSYRRVITEMEEGMKHFSSAETKNEAMALLDEYSWLSLFPLYIEDSIKAAVQKRILNHRYRNESVFDAWIESCFPKNYEKEVKLANWILTSRKTMVLTGAGMSTESNLPDFRSEKGWWKQIDPRTVATPEALYRNYSLFADFYAGRIEALTNTAPHGGHLILAALEEQGLIDGIATQNVDGLHKKAGNEKVYELHGSLDKIYCHDCGKQAAVHDLKQKSKCGCGGRLRPGVVLFGEMLPKETWTSALGEIETADLVLVIGTSLEVYPANQLHSMTKGRTVYINTEINEQAGDFDLCIEGKAKEILESLNDFLQDNSILD</sequence>
<keyword evidence="6" id="KW-0012">Acyltransferase</keyword>
<dbReference type="InterPro" id="IPR050134">
    <property type="entry name" value="NAD-dep_sirtuin_deacylases"/>
</dbReference>
<dbReference type="GO" id="GO:0017136">
    <property type="term" value="F:histone deacetylase activity, NAD-dependent"/>
    <property type="evidence" value="ECO:0007669"/>
    <property type="project" value="TreeGrafter"/>
</dbReference>
<dbReference type="RefSeq" id="WP_338485605.1">
    <property type="nucleotide sequence ID" value="NZ_CP144914.1"/>
</dbReference>
<organism evidence="6 7">
    <name type="scientific">Alkalicoccus halolimnae</name>
    <dbReference type="NCBI Taxonomy" id="1667239"/>
    <lineage>
        <taxon>Bacteria</taxon>
        <taxon>Bacillati</taxon>
        <taxon>Bacillota</taxon>
        <taxon>Bacilli</taxon>
        <taxon>Bacillales</taxon>
        <taxon>Bacillaceae</taxon>
        <taxon>Alkalicoccus</taxon>
    </lineage>
</organism>
<feature type="active site" description="Proton acceptor" evidence="4">
    <location>
        <position position="225"/>
    </location>
</feature>
<keyword evidence="7" id="KW-1185">Reference proteome</keyword>
<keyword evidence="4" id="KW-0862">Zinc</keyword>
<proteinExistence type="predicted"/>
<dbReference type="EC" id="2.3.1.286" evidence="1"/>
<dbReference type="NCBIfam" id="NF001753">
    <property type="entry name" value="PRK00481.1-3"/>
    <property type="match status" value="1"/>
</dbReference>
<evidence type="ECO:0000256" key="3">
    <source>
        <dbReference type="ARBA" id="ARBA00023027"/>
    </source>
</evidence>
<evidence type="ECO:0000256" key="2">
    <source>
        <dbReference type="ARBA" id="ARBA00022679"/>
    </source>
</evidence>
<evidence type="ECO:0000313" key="7">
    <source>
        <dbReference type="Proteomes" id="UP000321816"/>
    </source>
</evidence>
<dbReference type="KEGG" id="ahal:FTX54_005660"/>